<feature type="transmembrane region" description="Helical" evidence="8">
    <location>
        <begin position="38"/>
        <end position="59"/>
    </location>
</feature>
<evidence type="ECO:0000313" key="9">
    <source>
        <dbReference type="EMBL" id="CRL03421.1"/>
    </source>
</evidence>
<sequence length="247" mass="27977">MAFHIILEYFISVDQGIVPDHSVIAVLNVLSDLIVSQFLLLVSFQFISSVACVATRLTILIQNIKELLPLNEGEVREVQLNGAKEAFVLRNIALLHDKLLDAVDEINEVFSKEMIALFLLSTAIEVLVSYFVVKVSMLEILPIVKTWILINLMIWSVLLVLPCIISIYISDKATNESRRLLNHVERYSSSYRDESALLKLDFLLNKLRCQPIILSCGMFNINWSFALSMSGAIITYIIILTQFENNV</sequence>
<dbReference type="GO" id="GO:0030424">
    <property type="term" value="C:axon"/>
    <property type="evidence" value="ECO:0007669"/>
    <property type="project" value="TreeGrafter"/>
</dbReference>
<evidence type="ECO:0000256" key="3">
    <source>
        <dbReference type="ARBA" id="ARBA00022692"/>
    </source>
</evidence>
<protein>
    <submittedName>
        <fullName evidence="9">CLUMA_CG016160, isoform A</fullName>
    </submittedName>
</protein>
<evidence type="ECO:0000313" key="10">
    <source>
        <dbReference type="Proteomes" id="UP000183832"/>
    </source>
</evidence>
<organism evidence="9 10">
    <name type="scientific">Clunio marinus</name>
    <dbReference type="NCBI Taxonomy" id="568069"/>
    <lineage>
        <taxon>Eukaryota</taxon>
        <taxon>Metazoa</taxon>
        <taxon>Ecdysozoa</taxon>
        <taxon>Arthropoda</taxon>
        <taxon>Hexapoda</taxon>
        <taxon>Insecta</taxon>
        <taxon>Pterygota</taxon>
        <taxon>Neoptera</taxon>
        <taxon>Endopterygota</taxon>
        <taxon>Diptera</taxon>
        <taxon>Nematocera</taxon>
        <taxon>Chironomoidea</taxon>
        <taxon>Chironomidae</taxon>
        <taxon>Clunio</taxon>
    </lineage>
</organism>
<evidence type="ECO:0000256" key="2">
    <source>
        <dbReference type="ARBA" id="ARBA00022475"/>
    </source>
</evidence>
<name>A0A1J1IT59_9DIPT</name>
<keyword evidence="7" id="KW-0807">Transducer</keyword>
<dbReference type="GO" id="GO:0007165">
    <property type="term" value="P:signal transduction"/>
    <property type="evidence" value="ECO:0007669"/>
    <property type="project" value="UniProtKB-KW"/>
</dbReference>
<keyword evidence="5 8" id="KW-0472">Membrane</keyword>
<dbReference type="OrthoDB" id="7763494at2759"/>
<dbReference type="GO" id="GO:0030425">
    <property type="term" value="C:dendrite"/>
    <property type="evidence" value="ECO:0007669"/>
    <property type="project" value="TreeGrafter"/>
</dbReference>
<dbReference type="GO" id="GO:0005886">
    <property type="term" value="C:plasma membrane"/>
    <property type="evidence" value="ECO:0007669"/>
    <property type="project" value="UniProtKB-SubCell"/>
</dbReference>
<evidence type="ECO:0000256" key="1">
    <source>
        <dbReference type="ARBA" id="ARBA00004651"/>
    </source>
</evidence>
<proteinExistence type="predicted"/>
<feature type="transmembrane region" description="Helical" evidence="8">
    <location>
        <begin position="212"/>
        <end position="239"/>
    </location>
</feature>
<reference evidence="9 10" key="1">
    <citation type="submission" date="2015-04" db="EMBL/GenBank/DDBJ databases">
        <authorList>
            <person name="Syromyatnikov M.Y."/>
            <person name="Popov V.N."/>
        </authorList>
    </citation>
    <scope>NUCLEOTIDE SEQUENCE [LARGE SCALE GENOMIC DNA]</scope>
</reference>
<keyword evidence="3 8" id="KW-0812">Transmembrane</keyword>
<keyword evidence="10" id="KW-1185">Reference proteome</keyword>
<dbReference type="InterPro" id="IPR013604">
    <property type="entry name" value="7TM_chemorcpt"/>
</dbReference>
<comment type="subcellular location">
    <subcellularLocation>
        <location evidence="1">Cell membrane</location>
        <topology evidence="1">Multi-pass membrane protein</topology>
    </subcellularLocation>
</comment>
<dbReference type="GO" id="GO:0007635">
    <property type="term" value="P:chemosensory behavior"/>
    <property type="evidence" value="ECO:0007669"/>
    <property type="project" value="TreeGrafter"/>
</dbReference>
<gene>
    <name evidence="9" type="ORF">CLUMA_CG016160</name>
</gene>
<feature type="transmembrane region" description="Helical" evidence="8">
    <location>
        <begin position="115"/>
        <end position="133"/>
    </location>
</feature>
<evidence type="ECO:0000256" key="7">
    <source>
        <dbReference type="ARBA" id="ARBA00023224"/>
    </source>
</evidence>
<dbReference type="GO" id="GO:0050909">
    <property type="term" value="P:sensory perception of taste"/>
    <property type="evidence" value="ECO:0007669"/>
    <property type="project" value="InterPro"/>
</dbReference>
<accession>A0A1J1IT59</accession>
<dbReference type="EMBL" id="CVRI01000059">
    <property type="protein sequence ID" value="CRL03421.1"/>
    <property type="molecule type" value="Genomic_DNA"/>
</dbReference>
<dbReference type="PANTHER" id="PTHR21143:SF104">
    <property type="entry name" value="GUSTATORY RECEPTOR 8A-RELATED"/>
    <property type="match status" value="1"/>
</dbReference>
<evidence type="ECO:0000256" key="6">
    <source>
        <dbReference type="ARBA" id="ARBA00023170"/>
    </source>
</evidence>
<evidence type="ECO:0000256" key="4">
    <source>
        <dbReference type="ARBA" id="ARBA00022989"/>
    </source>
</evidence>
<keyword evidence="4 8" id="KW-1133">Transmembrane helix</keyword>
<dbReference type="Pfam" id="PF08395">
    <property type="entry name" value="7tm_7"/>
    <property type="match status" value="1"/>
</dbReference>
<keyword evidence="2" id="KW-1003">Cell membrane</keyword>
<evidence type="ECO:0000256" key="8">
    <source>
        <dbReference type="SAM" id="Phobius"/>
    </source>
</evidence>
<dbReference type="GO" id="GO:0008049">
    <property type="term" value="P:male courtship behavior"/>
    <property type="evidence" value="ECO:0007669"/>
    <property type="project" value="TreeGrafter"/>
</dbReference>
<feature type="transmembrane region" description="Helical" evidence="8">
    <location>
        <begin position="148"/>
        <end position="169"/>
    </location>
</feature>
<dbReference type="Proteomes" id="UP000183832">
    <property type="component" value="Unassembled WGS sequence"/>
</dbReference>
<dbReference type="AlphaFoldDB" id="A0A1J1IT59"/>
<keyword evidence="6" id="KW-0675">Receptor</keyword>
<dbReference type="GO" id="GO:0043025">
    <property type="term" value="C:neuronal cell body"/>
    <property type="evidence" value="ECO:0007669"/>
    <property type="project" value="TreeGrafter"/>
</dbReference>
<evidence type="ECO:0000256" key="5">
    <source>
        <dbReference type="ARBA" id="ARBA00023136"/>
    </source>
</evidence>
<dbReference type="PANTHER" id="PTHR21143">
    <property type="entry name" value="INVERTEBRATE GUSTATORY RECEPTOR"/>
    <property type="match status" value="1"/>
</dbReference>